<reference evidence="3" key="1">
    <citation type="submission" date="2021-01" db="EMBL/GenBank/DDBJ databases">
        <authorList>
            <person name="Corre E."/>
            <person name="Pelletier E."/>
            <person name="Niang G."/>
            <person name="Scheremetjew M."/>
            <person name="Finn R."/>
            <person name="Kale V."/>
            <person name="Holt S."/>
            <person name="Cochrane G."/>
            <person name="Meng A."/>
            <person name="Brown T."/>
            <person name="Cohen L."/>
        </authorList>
    </citation>
    <scope>NUCLEOTIDE SEQUENCE</scope>
    <source>
        <strain evidence="3">GSBS06</strain>
    </source>
</reference>
<dbReference type="Gene3D" id="3.90.920.10">
    <property type="entry name" value="DNA primase, PRIM domain"/>
    <property type="match status" value="1"/>
</dbReference>
<sequence length="197" mass="22374">MIPSTEIQNRLRSAWEKDMDTVTSAKRWAQLKATVKDAAKKSKAKDAKQAEKLELCIYSILILHTYPRLDVNVSTHRNHLLKSPFVAHPKTGNICVPILDIANCDKFDPDGVPNLKDLAEEINTSPVAEQKDDAMDVSETDKPNKKQKIEAYQRTSLKPYIDGFEKKFLKGLYKTIREGFKKISIENQEKAAMVGDW</sequence>
<proteinExistence type="inferred from homology"/>
<evidence type="ECO:0000256" key="1">
    <source>
        <dbReference type="ARBA" id="ARBA00009762"/>
    </source>
</evidence>
<dbReference type="GO" id="GO:0006269">
    <property type="term" value="P:DNA replication, synthesis of primer"/>
    <property type="evidence" value="ECO:0007669"/>
    <property type="project" value="InterPro"/>
</dbReference>
<gene>
    <name evidence="3" type="ORF">ASTO00021_LOCUS17782</name>
</gene>
<organism evidence="3">
    <name type="scientific">Aplanochytrium stocchinoi</name>
    <dbReference type="NCBI Taxonomy" id="215587"/>
    <lineage>
        <taxon>Eukaryota</taxon>
        <taxon>Sar</taxon>
        <taxon>Stramenopiles</taxon>
        <taxon>Bigyra</taxon>
        <taxon>Labyrinthulomycetes</taxon>
        <taxon>Thraustochytrida</taxon>
        <taxon>Thraustochytriidae</taxon>
        <taxon>Aplanochytrium</taxon>
    </lineage>
</organism>
<dbReference type="EMBL" id="HBIN01023113">
    <property type="protein sequence ID" value="CAE0447819.1"/>
    <property type="molecule type" value="Transcribed_RNA"/>
</dbReference>
<name>A0A7S3V2S5_9STRA</name>
<dbReference type="PANTHER" id="PTHR10536">
    <property type="entry name" value="DNA PRIMASE SMALL SUBUNIT"/>
    <property type="match status" value="1"/>
</dbReference>
<evidence type="ECO:0000256" key="2">
    <source>
        <dbReference type="SAM" id="MobiDB-lite"/>
    </source>
</evidence>
<dbReference type="AlphaFoldDB" id="A0A7S3V2S5"/>
<dbReference type="GO" id="GO:0003899">
    <property type="term" value="F:DNA-directed RNA polymerase activity"/>
    <property type="evidence" value="ECO:0007669"/>
    <property type="project" value="InterPro"/>
</dbReference>
<evidence type="ECO:0008006" key="4">
    <source>
        <dbReference type="Google" id="ProtNLM"/>
    </source>
</evidence>
<evidence type="ECO:0000313" key="3">
    <source>
        <dbReference type="EMBL" id="CAE0447819.1"/>
    </source>
</evidence>
<accession>A0A7S3V2S5</accession>
<dbReference type="Pfam" id="PF01896">
    <property type="entry name" value="DNA_primase_S"/>
    <property type="match status" value="1"/>
</dbReference>
<comment type="similarity">
    <text evidence="1">Belongs to the eukaryotic-type primase small subunit family.</text>
</comment>
<feature type="compositionally biased region" description="Basic and acidic residues" evidence="2">
    <location>
        <begin position="129"/>
        <end position="145"/>
    </location>
</feature>
<protein>
    <recommendedName>
        <fullName evidence="4">DNA primase small subunit</fullName>
    </recommendedName>
</protein>
<feature type="region of interest" description="Disordered" evidence="2">
    <location>
        <begin position="126"/>
        <end position="145"/>
    </location>
</feature>
<dbReference type="InterPro" id="IPR002755">
    <property type="entry name" value="DNA_primase_S"/>
</dbReference>
<dbReference type="SUPFAM" id="SSF56747">
    <property type="entry name" value="Prim-pol domain"/>
    <property type="match status" value="1"/>
</dbReference>